<evidence type="ECO:0000313" key="2">
    <source>
        <dbReference type="Proteomes" id="UP001500795"/>
    </source>
</evidence>
<dbReference type="RefSeq" id="WP_344957327.1">
    <property type="nucleotide sequence ID" value="NZ_BAABCX010000002.1"/>
</dbReference>
<name>A0ABP6VTQ7_9GAMM</name>
<accession>A0ABP6VTQ7</accession>
<comment type="caution">
    <text evidence="1">The sequence shown here is derived from an EMBL/GenBank/DDBJ whole genome shotgun (WGS) entry which is preliminary data.</text>
</comment>
<dbReference type="Proteomes" id="UP001500795">
    <property type="component" value="Unassembled WGS sequence"/>
</dbReference>
<evidence type="ECO:0000313" key="1">
    <source>
        <dbReference type="EMBL" id="GAA3539587.1"/>
    </source>
</evidence>
<organism evidence="1 2">
    <name type="scientific">Zobellella aerophila</name>
    <dbReference type="NCBI Taxonomy" id="870480"/>
    <lineage>
        <taxon>Bacteria</taxon>
        <taxon>Pseudomonadati</taxon>
        <taxon>Pseudomonadota</taxon>
        <taxon>Gammaproteobacteria</taxon>
        <taxon>Aeromonadales</taxon>
        <taxon>Aeromonadaceae</taxon>
        <taxon>Zobellella</taxon>
    </lineage>
</organism>
<gene>
    <name evidence="1" type="ORF">GCM10022394_19160</name>
</gene>
<sequence>METGRADYLVYSTAKPLSASACTFRDWLLNDAEADIGRLDVIVNNTDVRVD</sequence>
<dbReference type="EMBL" id="BAABCX010000002">
    <property type="protein sequence ID" value="GAA3539587.1"/>
    <property type="molecule type" value="Genomic_DNA"/>
</dbReference>
<keyword evidence="2" id="KW-1185">Reference proteome</keyword>
<protein>
    <submittedName>
        <fullName evidence="1">Uncharacterized protein</fullName>
    </submittedName>
</protein>
<proteinExistence type="predicted"/>
<reference evidence="2" key="1">
    <citation type="journal article" date="2019" name="Int. J. Syst. Evol. Microbiol.">
        <title>The Global Catalogue of Microorganisms (GCM) 10K type strain sequencing project: providing services to taxonomists for standard genome sequencing and annotation.</title>
        <authorList>
            <consortium name="The Broad Institute Genomics Platform"/>
            <consortium name="The Broad Institute Genome Sequencing Center for Infectious Disease"/>
            <person name="Wu L."/>
            <person name="Ma J."/>
        </authorList>
    </citation>
    <scope>NUCLEOTIDE SEQUENCE [LARGE SCALE GENOMIC DNA]</scope>
    <source>
        <strain evidence="2">JCM 17110</strain>
    </source>
</reference>